<dbReference type="EMBL" id="BAABJM010000006">
    <property type="protein sequence ID" value="GAA5065491.1"/>
    <property type="molecule type" value="Genomic_DNA"/>
</dbReference>
<dbReference type="NCBIfam" id="TIGR00318">
    <property type="entry name" value="cyaB"/>
    <property type="match status" value="1"/>
</dbReference>
<dbReference type="CDD" id="cd07890">
    <property type="entry name" value="CYTH-like_AC_IV-like"/>
    <property type="match status" value="1"/>
</dbReference>
<evidence type="ECO:0000313" key="3">
    <source>
        <dbReference type="Proteomes" id="UP001500603"/>
    </source>
</evidence>
<reference evidence="3" key="1">
    <citation type="journal article" date="2019" name="Int. J. Syst. Evol. Microbiol.">
        <title>The Global Catalogue of Microorganisms (GCM) 10K type strain sequencing project: providing services to taxonomists for standard genome sequencing and annotation.</title>
        <authorList>
            <consortium name="The Broad Institute Genomics Platform"/>
            <consortium name="The Broad Institute Genome Sequencing Center for Infectious Disease"/>
            <person name="Wu L."/>
            <person name="Ma J."/>
        </authorList>
    </citation>
    <scope>NUCLEOTIDE SEQUENCE [LARGE SCALE GENOMIC DNA]</scope>
    <source>
        <strain evidence="3">JCM 18298</strain>
    </source>
</reference>
<dbReference type="Pfam" id="PF01928">
    <property type="entry name" value="CYTH"/>
    <property type="match status" value="1"/>
</dbReference>
<dbReference type="InterPro" id="IPR023577">
    <property type="entry name" value="CYTH_domain"/>
</dbReference>
<dbReference type="InterPro" id="IPR008173">
    <property type="entry name" value="Adenylyl_cyclase_CyaB"/>
</dbReference>
<gene>
    <name evidence="2" type="primary">cyaB</name>
    <name evidence="2" type="ORF">GCM10023318_52660</name>
</gene>
<dbReference type="PROSITE" id="PS51707">
    <property type="entry name" value="CYTH"/>
    <property type="match status" value="1"/>
</dbReference>
<dbReference type="PANTHER" id="PTHR21028:SF2">
    <property type="entry name" value="CYTH DOMAIN-CONTAINING PROTEIN"/>
    <property type="match status" value="1"/>
</dbReference>
<dbReference type="PANTHER" id="PTHR21028">
    <property type="entry name" value="SI:CH211-156B7.4"/>
    <property type="match status" value="1"/>
</dbReference>
<dbReference type="Proteomes" id="UP001500603">
    <property type="component" value="Unassembled WGS sequence"/>
</dbReference>
<dbReference type="Gene3D" id="2.40.320.10">
    <property type="entry name" value="Hypothetical Protein Pfu-838710-001"/>
    <property type="match status" value="1"/>
</dbReference>
<evidence type="ECO:0000313" key="2">
    <source>
        <dbReference type="EMBL" id="GAA5065491.1"/>
    </source>
</evidence>
<name>A0ABP9KW65_9NOCA</name>
<comment type="caution">
    <text evidence="2">The sequence shown here is derived from an EMBL/GenBank/DDBJ whole genome shotgun (WGS) entry which is preliminary data.</text>
</comment>
<dbReference type="SUPFAM" id="SSF55154">
    <property type="entry name" value="CYTH-like phosphatases"/>
    <property type="match status" value="1"/>
</dbReference>
<evidence type="ECO:0000259" key="1">
    <source>
        <dbReference type="PROSITE" id="PS51707"/>
    </source>
</evidence>
<accession>A0ABP9KW65</accession>
<dbReference type="SMART" id="SM01118">
    <property type="entry name" value="CYTH"/>
    <property type="match status" value="1"/>
</dbReference>
<feature type="domain" description="CYTH" evidence="1">
    <location>
        <begin position="6"/>
        <end position="184"/>
    </location>
</feature>
<keyword evidence="3" id="KW-1185">Reference proteome</keyword>
<protein>
    <submittedName>
        <fullName evidence="2">Class IV adenylate cyclase</fullName>
    </submittedName>
</protein>
<dbReference type="InterPro" id="IPR033469">
    <property type="entry name" value="CYTH-like_dom_sf"/>
</dbReference>
<sequence>MTTTRLIEVERKRALPDVDVLRRRLADLGYAAEASTAETDVYYSRPDVDFMETVECLRIRRRGEFAEATYKPPSNKGTHSDAGVIAKHETNVRLAPDQAEPAQDLLVAIGMVELATVEKHRTVYRRREGALVSIDHITGVGDFVEVEVLSPKVDEATAVLEAAERELGLDGDVVTLPYRDLVMQAR</sequence>
<organism evidence="2 3">
    <name type="scientific">Nocardia callitridis</name>
    <dbReference type="NCBI Taxonomy" id="648753"/>
    <lineage>
        <taxon>Bacteria</taxon>
        <taxon>Bacillati</taxon>
        <taxon>Actinomycetota</taxon>
        <taxon>Actinomycetes</taxon>
        <taxon>Mycobacteriales</taxon>
        <taxon>Nocardiaceae</taxon>
        <taxon>Nocardia</taxon>
    </lineage>
</organism>
<proteinExistence type="predicted"/>